<dbReference type="HOGENOM" id="CLU_007383_1_7_5"/>
<gene>
    <name evidence="4" type="ORF">JCM7686_pAMI1p019</name>
</gene>
<dbReference type="RefSeq" id="WP_020952754.1">
    <property type="nucleotide sequence ID" value="NC_022042.1"/>
</dbReference>
<geneLocation type="plasmid" evidence="4 5">
    <name>pAMI1</name>
</geneLocation>
<dbReference type="Gene3D" id="3.40.50.720">
    <property type="entry name" value="NAD(P)-binding Rossmann-like Domain"/>
    <property type="match status" value="1"/>
</dbReference>
<dbReference type="OrthoDB" id="7209874at2"/>
<comment type="pathway">
    <text evidence="1">Bacterial outer membrane biogenesis; LPS O-antigen biosynthesis.</text>
</comment>
<evidence type="ECO:0000313" key="4">
    <source>
        <dbReference type="EMBL" id="AGT10605.1"/>
    </source>
</evidence>
<keyword evidence="5" id="KW-1185">Reference proteome</keyword>
<reference evidence="4 5" key="1">
    <citation type="journal article" date="2014" name="BMC Genomics">
        <title>Architecture and functions of a multipartite genome of the methylotrophic bacterium Paracoccus aminophilus JCM 7686, containing primary and secondary chromids.</title>
        <authorList>
            <person name="Dziewit L."/>
            <person name="Czarnecki J."/>
            <person name="Wibberg D."/>
            <person name="Radlinska M."/>
            <person name="Mrozek P."/>
            <person name="Szymczak M."/>
            <person name="Schluter A."/>
            <person name="Puhler A."/>
            <person name="Bartosik D."/>
        </authorList>
    </citation>
    <scope>NUCLEOTIDE SEQUENCE [LARGE SCALE GENOMIC DNA]</scope>
    <source>
        <strain evidence="4">JCM 7686</strain>
        <plasmid evidence="5">Plasmid pAMI1</plasmid>
    </source>
</reference>
<organism evidence="4 5">
    <name type="scientific">Paracoccus aminophilus JCM 7686</name>
    <dbReference type="NCBI Taxonomy" id="1367847"/>
    <lineage>
        <taxon>Bacteria</taxon>
        <taxon>Pseudomonadati</taxon>
        <taxon>Pseudomonadota</taxon>
        <taxon>Alphaproteobacteria</taxon>
        <taxon>Rhodobacterales</taxon>
        <taxon>Paracoccaceae</taxon>
        <taxon>Paracoccus</taxon>
    </lineage>
</organism>
<sequence>MTLLVTGGTGFVMSVLVRAWLDRDPAARVVILDRAAPDEMTERFFAPDSDRVRVITADICDPADWAPQLAGEDIRQIVHGATVTPISRGTASEARVEPEALDPARIMEINFTGTLRLLDWARHLPALVRFIFVSSGSVYRHHGPDQAGEPLPEDGYVAPLTLYGISKFASEMTVDRYADLFGLSAVSVRLASVYGPMDRVTASRNFRHVPNRIAHMALAGETIRPNSLEPVGDYIQSRDVAAAILALLDTPRLRYRHYNIASGETATIGDVIGWARDRVPDLAVSVTDGPEANVVHDVALRDGMWGAYDIARITRDTGWQPRPGAEAFHDYLDWISGFETSTAPSEEMN</sequence>
<dbReference type="EMBL" id="CP006651">
    <property type="protein sequence ID" value="AGT10605.1"/>
    <property type="molecule type" value="Genomic_DNA"/>
</dbReference>
<accession>S5Y4E7</accession>
<protein>
    <submittedName>
        <fullName evidence="4">NAD-dependent epimerase/dehydratase</fullName>
        <ecNumber evidence="4">5.1.3.2</ecNumber>
    </submittedName>
</protein>
<name>S5Y4E7_PARAH</name>
<dbReference type="SUPFAM" id="SSF51735">
    <property type="entry name" value="NAD(P)-binding Rossmann-fold domains"/>
    <property type="match status" value="1"/>
</dbReference>
<comment type="similarity">
    <text evidence="2">Belongs to the NAD(P)-dependent epimerase/dehydratase family.</text>
</comment>
<evidence type="ECO:0000259" key="3">
    <source>
        <dbReference type="Pfam" id="PF01370"/>
    </source>
</evidence>
<keyword evidence="4" id="KW-0614">Plasmid</keyword>
<dbReference type="PATRIC" id="fig|1367847.3.peg.3530"/>
<proteinExistence type="inferred from homology"/>
<dbReference type="Pfam" id="PF01370">
    <property type="entry name" value="Epimerase"/>
    <property type="match status" value="1"/>
</dbReference>
<dbReference type="Proteomes" id="UP000015480">
    <property type="component" value="Plasmid pAMI1"/>
</dbReference>
<dbReference type="GO" id="GO:0003978">
    <property type="term" value="F:UDP-glucose 4-epimerase activity"/>
    <property type="evidence" value="ECO:0007669"/>
    <property type="project" value="UniProtKB-EC"/>
</dbReference>
<dbReference type="InterPro" id="IPR036291">
    <property type="entry name" value="NAD(P)-bd_dom_sf"/>
</dbReference>
<evidence type="ECO:0000313" key="5">
    <source>
        <dbReference type="Proteomes" id="UP000015480"/>
    </source>
</evidence>
<dbReference type="CDD" id="cd08946">
    <property type="entry name" value="SDR_e"/>
    <property type="match status" value="1"/>
</dbReference>
<evidence type="ECO:0000256" key="1">
    <source>
        <dbReference type="ARBA" id="ARBA00005125"/>
    </source>
</evidence>
<dbReference type="PANTHER" id="PTHR43000">
    <property type="entry name" value="DTDP-D-GLUCOSE 4,6-DEHYDRATASE-RELATED"/>
    <property type="match status" value="1"/>
</dbReference>
<dbReference type="InterPro" id="IPR001509">
    <property type="entry name" value="Epimerase_deHydtase"/>
</dbReference>
<evidence type="ECO:0000256" key="2">
    <source>
        <dbReference type="ARBA" id="ARBA00007637"/>
    </source>
</evidence>
<dbReference type="AlphaFoldDB" id="S5Y4E7"/>
<keyword evidence="4" id="KW-0413">Isomerase</keyword>
<feature type="domain" description="NAD-dependent epimerase/dehydratase" evidence="3">
    <location>
        <begin position="4"/>
        <end position="261"/>
    </location>
</feature>
<dbReference type="EC" id="5.1.3.2" evidence="4"/>
<dbReference type="KEGG" id="pami:JCM7686_pAMI1p019"/>